<evidence type="ECO:0000313" key="4">
    <source>
        <dbReference type="Proteomes" id="UP001233172"/>
    </source>
</evidence>
<comment type="caution">
    <text evidence="3">The sequence shown here is derived from an EMBL/GenBank/DDBJ whole genome shotgun (WGS) entry which is preliminary data.</text>
</comment>
<accession>A0AAD8B1L0</accession>
<name>A0AAD8B1L0_BIOPF</name>
<keyword evidence="2" id="KW-0812">Transmembrane</keyword>
<evidence type="ECO:0000256" key="1">
    <source>
        <dbReference type="SAM" id="MobiDB-lite"/>
    </source>
</evidence>
<feature type="compositionally biased region" description="Acidic residues" evidence="1">
    <location>
        <begin position="431"/>
        <end position="464"/>
    </location>
</feature>
<keyword evidence="2" id="KW-1133">Transmembrane helix</keyword>
<organism evidence="3 4">
    <name type="scientific">Biomphalaria pfeifferi</name>
    <name type="common">Bloodfluke planorb</name>
    <name type="synonym">Freshwater snail</name>
    <dbReference type="NCBI Taxonomy" id="112525"/>
    <lineage>
        <taxon>Eukaryota</taxon>
        <taxon>Metazoa</taxon>
        <taxon>Spiralia</taxon>
        <taxon>Lophotrochozoa</taxon>
        <taxon>Mollusca</taxon>
        <taxon>Gastropoda</taxon>
        <taxon>Heterobranchia</taxon>
        <taxon>Euthyneura</taxon>
        <taxon>Panpulmonata</taxon>
        <taxon>Hygrophila</taxon>
        <taxon>Lymnaeoidea</taxon>
        <taxon>Planorbidae</taxon>
        <taxon>Biomphalaria</taxon>
    </lineage>
</organism>
<proteinExistence type="predicted"/>
<feature type="region of interest" description="Disordered" evidence="1">
    <location>
        <begin position="430"/>
        <end position="465"/>
    </location>
</feature>
<gene>
    <name evidence="3" type="ORF">Bpfe_024248</name>
</gene>
<keyword evidence="2" id="KW-0472">Membrane</keyword>
<reference evidence="3" key="1">
    <citation type="journal article" date="2023" name="PLoS Negl. Trop. Dis.">
        <title>A genome sequence for Biomphalaria pfeifferi, the major vector snail for the human-infecting parasite Schistosoma mansoni.</title>
        <authorList>
            <person name="Bu L."/>
            <person name="Lu L."/>
            <person name="Laidemitt M.R."/>
            <person name="Zhang S.M."/>
            <person name="Mutuku M."/>
            <person name="Mkoji G."/>
            <person name="Steinauer M."/>
            <person name="Loker E.S."/>
        </authorList>
    </citation>
    <scope>NUCLEOTIDE SEQUENCE</scope>
    <source>
        <strain evidence="3">KasaAsao</strain>
    </source>
</reference>
<feature type="non-terminal residue" evidence="3">
    <location>
        <position position="1"/>
    </location>
</feature>
<protein>
    <submittedName>
        <fullName evidence="3">Uncharacterized protein</fullName>
    </submittedName>
</protein>
<reference evidence="3" key="2">
    <citation type="submission" date="2023-04" db="EMBL/GenBank/DDBJ databases">
        <authorList>
            <person name="Bu L."/>
            <person name="Lu L."/>
            <person name="Laidemitt M.R."/>
            <person name="Zhang S.M."/>
            <person name="Mutuku M."/>
            <person name="Mkoji G."/>
            <person name="Steinauer M."/>
            <person name="Loker E.S."/>
        </authorList>
    </citation>
    <scope>NUCLEOTIDE SEQUENCE</scope>
    <source>
        <strain evidence="3">KasaAsao</strain>
        <tissue evidence="3">Whole Snail</tissue>
    </source>
</reference>
<keyword evidence="4" id="KW-1185">Reference proteome</keyword>
<evidence type="ECO:0000256" key="2">
    <source>
        <dbReference type="SAM" id="Phobius"/>
    </source>
</evidence>
<sequence length="507" mass="57886">ALKLKCLYSQNEAGTERVTVLFHSNNEFFLSSVSLHFTDDSQRELIVKQFVKEKLSVDTNKDELYRFQLSEACEASCKLDAAMEGKWFGNRHPAVTITKDSFRGSRIKEKNCGSEACLKQSSLGNFKCIYYKDSNFIIRSENTIVRLVDYSIYSCSKFALISPNKVIFNFILKEIDPVSKGFAKVLLAKPTVASLEALCKISGDFMPNQFNILIKQDSFLKATEEFPKAFIKAFKYKMGDCFFVLKFLSTRMGFTRILAKNCDNEKPFYSAKGDFSCVYNPVDNGKNYFIMYNEDSSPNWVDTFRFVCVVYSADVNEINLTVTPQVCHEKDSSLVQYITGALIVQYITGALIGEEQVNLIIQDKEDAEQLFKYTFAATAASVVLIVCLVIFSMRKKKVHHVSGSDGDDISDHIIEQLYLAEIKLRKYSEGLGEEGEEDEDDDDDDDDDEDEDDDDESDDDDLVDESVTGNSFFKIYFYLEIKSVKYLFVSYEFKLYFYQTTVGFVLQ</sequence>
<evidence type="ECO:0000313" key="3">
    <source>
        <dbReference type="EMBL" id="KAK0046321.1"/>
    </source>
</evidence>
<dbReference type="Proteomes" id="UP001233172">
    <property type="component" value="Unassembled WGS sequence"/>
</dbReference>
<feature type="transmembrane region" description="Helical" evidence="2">
    <location>
        <begin position="370"/>
        <end position="391"/>
    </location>
</feature>
<dbReference type="AlphaFoldDB" id="A0AAD8B1L0"/>
<dbReference type="EMBL" id="JASAOG010000167">
    <property type="protein sequence ID" value="KAK0046321.1"/>
    <property type="molecule type" value="Genomic_DNA"/>
</dbReference>